<dbReference type="Proteomes" id="UP000095192">
    <property type="component" value="Unassembled WGS sequence"/>
</dbReference>
<sequence length="3808" mass="404802">MQDHEQTSHAAAEAFLAGADLDDFLFVLLDSLHPSFPGDTAAVSAAGVAPSELTEDAGATGQCHTQASASEGPPLLAVLRESWRPAKLLYDILEPPDGEAATAVAKAESEHQQQQKGEVEDLALRNLEVELSCPVAWGVSAEFLAEKPVYASCLSAGASLLSYAESEPERVLLAIKAFLEVHPAAKDHQVALLLLLRLLVFRWALYHHLKLHKRVEYSLKRPSVDAGETPGLFDYADAASNASEKPVTGTATSDLATPVAGCLSAIIAFAIQEASALADGDERKELLVEVLQILACCVPHIVISKLLKAVKKAGQRGPLHVLLFASLVRLVAQFCHLLVAVLLPLQPEEPALALQQQQKSLSLPIRWSISLRAAEALSAFASVAAIGNCRSLLMTLEPQRQDTKSDNEPKAVELQSAQEDGSPATDEGDVHQGAAAYRQRLLLHEKTVATQQLEETVYRGDNHTGSVNNSDTGFGDGVKLEGPRAAAFFTHVATSLSHLAEVLSEGEYHWRIAQRAAEMQTVLLLLLLHTSRRCLTPRDPLRDSLADETLKTLVLPIVAAAVSSLSAVQMQHDAKTSELPAAANGRNALMQPCHPALARLTAAPPYLQEVGWVVHAVNKAASTGDPMHGLHASVCWCFPSSSPVDSLMKSSSGTLADKFSNMQLMLRAARQQAQPLTDADTVRFVTDGIARLLGSPVRCRGGLAMAALHATTDALAAAGSALHRLRVQRIEPQQQQQLMAIQCAALVFIGRTAETQRIDCPPPQLALSPWQLPSRPCHCVPQGEPVVSLRLPQSGEVQQQRESVDSQLEDAQYQVAERRRMRCETAARLVTSIFTLANRRCLSPAQAAALLSVCRSLAESRLLQAAALFLAVEAEEQQPAPRPSESASTSQQQQQETNGSSSALSTDTEVQAHIDFKLPLLRPAEAALGWSTVRLIEPNDSSSTSDEELFPTRRLPSLRRRRQMIKRDAPSVPPTSNPLGLNASEVDSTSFSTGGTGSGTAAEEKQRAATLQQMPRATTAAATGGAAWTEHPPVAVCGIFMFVLRLLCIAPADGEGDAAADFTHWTMRETLQLEVKPTELPRAASPAAILRDAATHVLFDAFACKTPDLLFPVLLECLSAGLVLRPAMPAVCSCLALLVEQSEERSFRSFLAAAHGSAAPSEIYHHCHRDSRSSATFPSHVSPAVPQSQAGALCQLLLHAADIHSEGGALAIAALNAISKLIRSVLPSNMMQQQQDAFVSEGSMLNMETSLEPSYADKAELFVSFLVKSLKEHADGAFTLFSEGWVGALCELLLLLHRGLLSVYGGSETQQLFVSCCLLRSFAAAAAAVQKEAEITGNGDLQKNLVRVLLGCGSAAAEAQVDGLSEEAEGPPALWLLLSSTSEASVRGVRAGPGIIESLLMLSKAPGERERLADLPGGSSSSSVEGDWPEGVEAVSGSAQLPAAAAAVEQRATARAVALAAGSSTSNFASALSLLQSLGTPPMQRRPFSGFPFFGSSGSKQQAEGGRVLLLLARPLGTWLFGGSSGSLAASYGGLMQQAKDSMLGVFYNEADAVQLIEKTEAFLAAAEATTSAAATHQKPCAFFLFVSLMLSLVLALQKETDRALALTLAAALHSMAEDHSRRDISMRAASVYDSPALLMLSTQWVEAHCGISLRCSSRVVEAAEETVASAGAAAQSSGSKSLSSEYPHRGGTRWGVEGQAELLQGPPLLPRIFRENLDGTSSSRKDGGDVDASTSQEELLQAAAVIGSAIGRGVELAICALLPYCLHCRSLTAMPVSSLKATSAQLKEAASAWETGASLILPGPLSAVEAALGLTNGSRAAVIGSLPTGESKLRPLSVAAFNCIAEMLPVRLQTSDRHREQHDLLLQLERVSGEELQIHKGLCCMVLVASLHVLRNQVPAATTAYARTVYVRAISAAQTLARAPTRRHFYSLPSGFSGNLEASSESQERKASDASGSFLGERTKQLPHHRGEGQQQQTSGVSAAALAAGDSQEPLESLRSLRVSSFPGSSSAGTGARTDVQQLLVDTKNAVQDGLVLELCLDTLSAADKEFEALATSATEALLALSRHSSSWQTTALLLQGGDSCLQLSVLAMQSFDLLVAKAARGTAAARVVADATTDVSAPAASANTISQGGSLLLEQHEPLFEKPSILTDAKGTSSNSQRRLQSQDFGRVAEVRRLLYPGGMQDKLLAESEGPAALVSMRCLTELLCPLPHAVAANTHLHQQAQTQGDDKQDPPLQHSQASLELERSSSSSNILHRPAIIRRVSRAFFAVFPIRRTRARWASRETKQGSMQDNEKETDGSSQADAGSDFCVAALEYEAQTFWTQRLQQEEAQLEESAAECLFRLALLDFDAVLSPLTAYTQPSSADLSKMSSASAGPAASSLISPAPSPVSTGFREGEESFVSAGGMAVQRDATAVWNLKGLTASLLSLEQFEDMAAVIQWRGSCCFYSTNCIHRLFASCISRDKSLAAKLISHVTGVCNKLAATAPAAGETGALAAEDQRALRHTAPLLGTALLRLGMAHAATSLSGSQQQQRLSPHAESARLQILGSNDELISWDSLKAQVEGSAASSSKENISPRKATQLISSPVAAAAELLVALADVTGLRQALKALDGCNFLARATNPSDCIGAIHDATLLFGATQPSLLPALIPFLAPFCGHPLLGYRSSAIAAMQGAAAALHVVNLVPSAGLTDARATGNESVSSKQQQQQQPRSPEYTADARVAANAGTSMPHRHPKQHFCGTWTAFVPSKAFPDITTNGLLAAGARVQSASASRSPCTGQGMLLLPAKSMERLLETATDAAVDAAAMTLDDIQPHLLRLEVLVSTGKTAPPDASAAAEAVSESLLAADALHSLRSALACLQILTHLWVGLHRTAAEGGFSPAAAAACADAAAQDAENAQGTALPHASHAFGNESRALRVLEVFEVGFAVYPTLRCRPTGRQAHGGEDASREREGATGVAAAIAATAASAAFEATLQCIVHCAALPRCAWPSEAAEAAALSLIRRRLLQPSSFLPFAAISETPLLPLLFRALKHSAMLLQQAHGEEEPAAAATDPGKLCDTHFLKPREADELAFAALFHCGTTNPAVTQAAAECLLTLLPMLGLPKGRTSQRHLQCLQEALKKELEALGLIRPVLRIRANEPQQLPCACCCVLEQQPQEHAQGQYSSLNRKPRAVSGLLSAAECFFYSAALSGTRSESTGTTRIHGGTSLVARSMRLQRLLKPILRALLHADWHANLERTCCLCSLDDPDFFASEVKARGSCEGAQATSGSSGATNTPLDEGDGSRSLGGWNASEGNCGSRTEDPPNLVMHDLCYRACRRLCLRICHLLQCCRYYFPSRCSTVSAPPHPAIVLHKQQASARRKQRRVDWLFFGSLIGKDTQSEAKANDAPRKEGESSWRPPGGRASFSNLPGMNREVALRAIDGVGLIRTVAGFFGHNEEEEPAPEGQPSAEESENSDAESEMRETADVQKWQHMTFFLSNPPGPELPMEAGPINPHQPLQQQQQKKLQLFSESAPTAQKAADAPILSVSLDSVDLEDEVLVQLQQALEYFRSNHQHSWTRSELFLCASVASTCITEALYGLCYRQPLINYLESSPVLVAQGMRVCTYTIEACSGSQGRARLRCCPLDVATVHSKASWSARCSLLVSVACHICLLTGCASPYLAVCRQLCGLLKMRSPLPHVEGNTAGSPRALGSSGRLSSNTAAANMENGASSIRHSTKAEAIELEEERAVASVALMGLRHVGNAPSREQQQQQSEHLHLHSELQPHKDEESGLEQSVTTVPAAPPCAQVVTDDQERNTTQVSSS</sequence>
<proteinExistence type="predicted"/>
<comment type="caution">
    <text evidence="2">The sequence shown here is derived from an EMBL/GenBank/DDBJ whole genome shotgun (WGS) entry which is preliminary data.</text>
</comment>
<feature type="compositionally biased region" description="Basic and acidic residues" evidence="1">
    <location>
        <begin position="3759"/>
        <end position="3774"/>
    </location>
</feature>
<feature type="region of interest" description="Disordered" evidence="1">
    <location>
        <begin position="876"/>
        <end position="906"/>
    </location>
</feature>
<feature type="region of interest" description="Disordered" evidence="1">
    <location>
        <begin position="3383"/>
        <end position="3412"/>
    </location>
</feature>
<feature type="region of interest" description="Disordered" evidence="1">
    <location>
        <begin position="3748"/>
        <end position="3808"/>
    </location>
</feature>
<feature type="region of interest" description="Disordered" evidence="1">
    <location>
        <begin position="2696"/>
        <end position="2721"/>
    </location>
</feature>
<feature type="region of interest" description="Disordered" evidence="1">
    <location>
        <begin position="1967"/>
        <end position="1987"/>
    </location>
</feature>
<feature type="region of interest" description="Disordered" evidence="1">
    <location>
        <begin position="2285"/>
        <end position="2308"/>
    </location>
</feature>
<dbReference type="VEuPathDB" id="ToxoDB:LOC34618515"/>
<feature type="region of interest" description="Disordered" evidence="1">
    <location>
        <begin position="3265"/>
        <end position="3290"/>
    </location>
</feature>
<gene>
    <name evidence="2" type="ORF">cyc_01519</name>
</gene>
<accession>A0A1D3D6Z4</accession>
<name>A0A1D3D6Z4_9EIME</name>
<feature type="region of interest" description="Disordered" evidence="1">
    <location>
        <begin position="3482"/>
        <end position="3501"/>
    </location>
</feature>
<feature type="region of interest" description="Disordered" evidence="1">
    <location>
        <begin position="3685"/>
        <end position="3705"/>
    </location>
</feature>
<feature type="compositionally biased region" description="Polar residues" evidence="1">
    <location>
        <begin position="3268"/>
        <end position="3280"/>
    </location>
</feature>
<feature type="region of interest" description="Disordered" evidence="1">
    <location>
        <begin position="3440"/>
        <end position="3469"/>
    </location>
</feature>
<evidence type="ECO:0000256" key="1">
    <source>
        <dbReference type="SAM" id="MobiDB-lite"/>
    </source>
</evidence>
<dbReference type="EMBL" id="JROU02000464">
    <property type="protein sequence ID" value="OEH79207.1"/>
    <property type="molecule type" value="Genomic_DNA"/>
</dbReference>
<reference evidence="2 3" key="1">
    <citation type="journal article" date="2016" name="BMC Genomics">
        <title>Comparative genomics reveals Cyclospora cayetanensis possesses coccidia-like metabolism and invasion components but unique surface antigens.</title>
        <authorList>
            <person name="Liu S."/>
            <person name="Wang L."/>
            <person name="Zheng H."/>
            <person name="Xu Z."/>
            <person name="Roellig D.M."/>
            <person name="Li N."/>
            <person name="Frace M.A."/>
            <person name="Tang K."/>
            <person name="Arrowood M.J."/>
            <person name="Moss D.M."/>
            <person name="Zhang L."/>
            <person name="Feng Y."/>
            <person name="Xiao L."/>
        </authorList>
    </citation>
    <scope>NUCLEOTIDE SEQUENCE [LARGE SCALE GENOMIC DNA]</scope>
    <source>
        <strain evidence="2 3">CHN_HEN01</strain>
    </source>
</reference>
<dbReference type="VEuPathDB" id="ToxoDB:cyc_01519"/>
<feature type="region of interest" description="Disordered" evidence="1">
    <location>
        <begin position="399"/>
        <end position="429"/>
    </location>
</feature>
<feature type="region of interest" description="Disordered" evidence="1">
    <location>
        <begin position="965"/>
        <end position="1008"/>
    </location>
</feature>
<keyword evidence="3" id="KW-1185">Reference proteome</keyword>
<feature type="compositionally biased region" description="Basic and acidic residues" evidence="1">
    <location>
        <begin position="399"/>
        <end position="411"/>
    </location>
</feature>
<feature type="region of interest" description="Disordered" evidence="1">
    <location>
        <begin position="2223"/>
        <end position="2253"/>
    </location>
</feature>
<feature type="compositionally biased region" description="Basic and acidic residues" evidence="1">
    <location>
        <begin position="2285"/>
        <end position="2302"/>
    </location>
</feature>
<dbReference type="InParanoid" id="A0A1D3D6Z4"/>
<feature type="compositionally biased region" description="Low complexity" evidence="1">
    <location>
        <begin position="884"/>
        <end position="902"/>
    </location>
</feature>
<feature type="compositionally biased region" description="Basic and acidic residues" evidence="1">
    <location>
        <begin position="3383"/>
        <end position="3398"/>
    </location>
</feature>
<protein>
    <submittedName>
        <fullName evidence="2">Uncharacterized protein</fullName>
    </submittedName>
</protein>
<evidence type="ECO:0000313" key="2">
    <source>
        <dbReference type="EMBL" id="OEH79207.1"/>
    </source>
</evidence>
<evidence type="ECO:0000313" key="3">
    <source>
        <dbReference type="Proteomes" id="UP000095192"/>
    </source>
</evidence>
<organism evidence="2 3">
    <name type="scientific">Cyclospora cayetanensis</name>
    <dbReference type="NCBI Taxonomy" id="88456"/>
    <lineage>
        <taxon>Eukaryota</taxon>
        <taxon>Sar</taxon>
        <taxon>Alveolata</taxon>
        <taxon>Apicomplexa</taxon>
        <taxon>Conoidasida</taxon>
        <taxon>Coccidia</taxon>
        <taxon>Eucoccidiorida</taxon>
        <taxon>Eimeriorina</taxon>
        <taxon>Eimeriidae</taxon>
        <taxon>Cyclospora</taxon>
    </lineage>
</organism>